<dbReference type="InterPro" id="IPR028098">
    <property type="entry name" value="Glyco_trans_4-like_N"/>
</dbReference>
<dbReference type="Gene3D" id="3.40.50.2000">
    <property type="entry name" value="Glycogen Phosphorylase B"/>
    <property type="match status" value="2"/>
</dbReference>
<keyword evidence="3" id="KW-0808">Transferase</keyword>
<reference evidence="3 4" key="1">
    <citation type="submission" date="2020-04" db="EMBL/GenBank/DDBJ databases">
        <authorList>
            <person name="Yin C."/>
        </authorList>
    </citation>
    <scope>NUCLEOTIDE SEQUENCE [LARGE SCALE GENOMIC DNA]</scope>
    <source>
        <strain evidence="3 4">Ae27</strain>
    </source>
</reference>
<dbReference type="RefSeq" id="WP_168873007.1">
    <property type="nucleotide sequence ID" value="NZ_JABAIA010000002.1"/>
</dbReference>
<protein>
    <submittedName>
        <fullName evidence="3">Glycosyltransferase family 4 protein</fullName>
    </submittedName>
</protein>
<comment type="caution">
    <text evidence="3">The sequence shown here is derived from an EMBL/GenBank/DDBJ whole genome shotgun (WGS) entry which is preliminary data.</text>
</comment>
<dbReference type="InterPro" id="IPR001296">
    <property type="entry name" value="Glyco_trans_1"/>
</dbReference>
<feature type="domain" description="Glycosyltransferase subfamily 4-like N-terminal" evidence="2">
    <location>
        <begin position="15"/>
        <end position="185"/>
    </location>
</feature>
<dbReference type="InterPro" id="IPR050194">
    <property type="entry name" value="Glycosyltransferase_grp1"/>
</dbReference>
<dbReference type="CDD" id="cd03801">
    <property type="entry name" value="GT4_PimA-like"/>
    <property type="match status" value="1"/>
</dbReference>
<sequence length="385" mass="42106">MKVLITTQQRIPHSGGLSTHVEILIQELRSNGHEVRMIQGGMIQPPKWKKGIRMLLTLGNQNKFVSGNFRAALLRLRQLAEQEIDRFRPDVIHTHDVYASYAVLQCRNLNGLPVIQTVHGPALYEAQMGGADKLPAYKQLIMDCEALAFKKAQHFIAVDSGQADILKKDYGVSPAKIDVMFNCVHVGEVRRLAEAQIDLPVKQPYFLVPRRLVEKTGVRYAIEALAQVKDPHCQLAIAGQGPLRKELEDLVGSLNIGSRVVFLGPVPRNRLLPLFAKAQGVIVPSVPASGVIEATSLAVTEAMAAGTVPVASGIGGLAELIAHNDTGLLVKPANAQDLANAMDLLLKDDGLRSQLIKNATEKVEGDYSSETWAKKIVQIYKKYAK</sequence>
<proteinExistence type="predicted"/>
<dbReference type="PANTHER" id="PTHR45947:SF3">
    <property type="entry name" value="SULFOQUINOVOSYL TRANSFERASE SQD2"/>
    <property type="match status" value="1"/>
</dbReference>
<name>A0A847RVN1_9BACT</name>
<dbReference type="AlphaFoldDB" id="A0A847RVN1"/>
<feature type="domain" description="Glycosyl transferase family 1" evidence="1">
    <location>
        <begin position="194"/>
        <end position="361"/>
    </location>
</feature>
<evidence type="ECO:0000313" key="3">
    <source>
        <dbReference type="EMBL" id="NLR67123.1"/>
    </source>
</evidence>
<dbReference type="GO" id="GO:0016757">
    <property type="term" value="F:glycosyltransferase activity"/>
    <property type="evidence" value="ECO:0007669"/>
    <property type="project" value="InterPro"/>
</dbReference>
<accession>A0A847RVN1</accession>
<evidence type="ECO:0000259" key="2">
    <source>
        <dbReference type="Pfam" id="PF13439"/>
    </source>
</evidence>
<organism evidence="3 4">
    <name type="scientific">Chitinophaga varians</name>
    <dbReference type="NCBI Taxonomy" id="2202339"/>
    <lineage>
        <taxon>Bacteria</taxon>
        <taxon>Pseudomonadati</taxon>
        <taxon>Bacteroidota</taxon>
        <taxon>Chitinophagia</taxon>
        <taxon>Chitinophagales</taxon>
        <taxon>Chitinophagaceae</taxon>
        <taxon>Chitinophaga</taxon>
    </lineage>
</organism>
<dbReference type="PANTHER" id="PTHR45947">
    <property type="entry name" value="SULFOQUINOVOSYL TRANSFERASE SQD2"/>
    <property type="match status" value="1"/>
</dbReference>
<dbReference type="Proteomes" id="UP000570474">
    <property type="component" value="Unassembled WGS sequence"/>
</dbReference>
<evidence type="ECO:0000313" key="4">
    <source>
        <dbReference type="Proteomes" id="UP000570474"/>
    </source>
</evidence>
<dbReference type="SUPFAM" id="SSF53756">
    <property type="entry name" value="UDP-Glycosyltransferase/glycogen phosphorylase"/>
    <property type="match status" value="1"/>
</dbReference>
<dbReference type="EMBL" id="JABAIA010000002">
    <property type="protein sequence ID" value="NLR67123.1"/>
    <property type="molecule type" value="Genomic_DNA"/>
</dbReference>
<gene>
    <name evidence="3" type="ORF">HGH92_22635</name>
</gene>
<dbReference type="Pfam" id="PF00534">
    <property type="entry name" value="Glycos_transf_1"/>
    <property type="match status" value="1"/>
</dbReference>
<dbReference type="Pfam" id="PF13439">
    <property type="entry name" value="Glyco_transf_4"/>
    <property type="match status" value="1"/>
</dbReference>
<keyword evidence="4" id="KW-1185">Reference proteome</keyword>
<evidence type="ECO:0000259" key="1">
    <source>
        <dbReference type="Pfam" id="PF00534"/>
    </source>
</evidence>